<evidence type="ECO:0000313" key="2">
    <source>
        <dbReference type="Proteomes" id="UP000468581"/>
    </source>
</evidence>
<protein>
    <submittedName>
        <fullName evidence="1">Gluconate 2-dehydrogenase subunit 3 family protein</fullName>
    </submittedName>
</protein>
<dbReference type="Pfam" id="PF13618">
    <property type="entry name" value="Gluconate_2-dh3"/>
    <property type="match status" value="1"/>
</dbReference>
<dbReference type="RefSeq" id="WP_163607716.1">
    <property type="nucleotide sequence ID" value="NZ_JAABOO010000003.1"/>
</dbReference>
<dbReference type="InterPro" id="IPR027056">
    <property type="entry name" value="Gluconate_2DH_su3"/>
</dbReference>
<proteinExistence type="predicted"/>
<keyword evidence="2" id="KW-1185">Reference proteome</keyword>
<dbReference type="Proteomes" id="UP000468581">
    <property type="component" value="Unassembled WGS sequence"/>
</dbReference>
<name>A0A6P0UUD4_9FLAO</name>
<comment type="caution">
    <text evidence="1">The sequence shown here is derived from an EMBL/GenBank/DDBJ whole genome shotgun (WGS) entry which is preliminary data.</text>
</comment>
<gene>
    <name evidence="1" type="ORF">GWK08_13295</name>
</gene>
<dbReference type="AlphaFoldDB" id="A0A6P0UUD4"/>
<accession>A0A6P0UUD4</accession>
<organism evidence="1 2">
    <name type="scientific">Leptobacterium flavescens</name>
    <dbReference type="NCBI Taxonomy" id="472055"/>
    <lineage>
        <taxon>Bacteria</taxon>
        <taxon>Pseudomonadati</taxon>
        <taxon>Bacteroidota</taxon>
        <taxon>Flavobacteriia</taxon>
        <taxon>Flavobacteriales</taxon>
        <taxon>Flavobacteriaceae</taxon>
        <taxon>Leptobacterium</taxon>
    </lineage>
</organism>
<sequence>MDRRKAIKNLGLSMGFVVATPTVLSILQSCQNEKYPAWTPQFFSEGEGRTVQQLVDIILPVTDTPGGIEVNVPQFVDTFAFEVFEPEQQVLMKKGLEVFTAKALSASEKEDASKLKAEDIEAVLAGSLKVSKEEQEAIYEKLGEYIQAMEAGEDASIDDDTLTFVFLDNIRSLAIFGYKTNEIVGKEVLAYDPVPGRQEGCVDLNETTQGKAWSL</sequence>
<dbReference type="EMBL" id="JAABOO010000003">
    <property type="protein sequence ID" value="NER14423.1"/>
    <property type="molecule type" value="Genomic_DNA"/>
</dbReference>
<evidence type="ECO:0000313" key="1">
    <source>
        <dbReference type="EMBL" id="NER14423.1"/>
    </source>
</evidence>
<dbReference type="PROSITE" id="PS51257">
    <property type="entry name" value="PROKAR_LIPOPROTEIN"/>
    <property type="match status" value="1"/>
</dbReference>
<reference evidence="1 2" key="1">
    <citation type="submission" date="2020-01" db="EMBL/GenBank/DDBJ databases">
        <title>Leptobacterium flavescens.</title>
        <authorList>
            <person name="Wang G."/>
        </authorList>
    </citation>
    <scope>NUCLEOTIDE SEQUENCE [LARGE SCALE GENOMIC DNA]</scope>
    <source>
        <strain evidence="1 2">KCTC 22160</strain>
    </source>
</reference>